<sequence length="173" mass="18750">MNGIPYRVAISPRPTGEDYAAVQAADLARARVVRADEVRLGDTVLADFPDFDRPGIGDLVSAQHFTDPYWATPQPVDASCDCAACHTANWTTADCPLVKLTDGFPWDPCDIRPATDLLLVAPYRCGCGCDTTLAADWSAYDWTTPASVQHLLETGRPLRPGEVLHLAPSPLTR</sequence>
<proteinExistence type="predicted"/>
<keyword evidence="2" id="KW-1185">Reference proteome</keyword>
<comment type="caution">
    <text evidence="1">The sequence shown here is derived from an EMBL/GenBank/DDBJ whole genome shotgun (WGS) entry which is preliminary data.</text>
</comment>
<reference evidence="1 2" key="1">
    <citation type="submission" date="2020-12" db="EMBL/GenBank/DDBJ databases">
        <authorList>
            <person name="Kusuma A.B."/>
            <person name="Nouioui I."/>
            <person name="Goodfellow M."/>
        </authorList>
    </citation>
    <scope>NUCLEOTIDE SEQUENCE [LARGE SCALE GENOMIC DNA]</scope>
    <source>
        <strain evidence="1 2">DSM 41764</strain>
    </source>
</reference>
<dbReference type="RefSeq" id="WP_198281623.1">
    <property type="nucleotide sequence ID" value="NZ_BAAAIF010000018.1"/>
</dbReference>
<gene>
    <name evidence="1" type="ORF">JBF12_40290</name>
</gene>
<dbReference type="EMBL" id="JAEEAQ010000741">
    <property type="protein sequence ID" value="MBI0319108.1"/>
    <property type="molecule type" value="Genomic_DNA"/>
</dbReference>
<accession>A0ABS0RP42</accession>
<evidence type="ECO:0000313" key="1">
    <source>
        <dbReference type="EMBL" id="MBI0319108.1"/>
    </source>
</evidence>
<protein>
    <submittedName>
        <fullName evidence="1">Uncharacterized protein</fullName>
    </submittedName>
</protein>
<name>A0ABS0RP42_9ACTN</name>
<evidence type="ECO:0000313" key="2">
    <source>
        <dbReference type="Proteomes" id="UP000638849"/>
    </source>
</evidence>
<dbReference type="Proteomes" id="UP000638849">
    <property type="component" value="Unassembled WGS sequence"/>
</dbReference>
<organism evidence="1 2">
    <name type="scientific">Streptomyces javensis</name>
    <dbReference type="NCBI Taxonomy" id="114698"/>
    <lineage>
        <taxon>Bacteria</taxon>
        <taxon>Bacillati</taxon>
        <taxon>Actinomycetota</taxon>
        <taxon>Actinomycetes</taxon>
        <taxon>Kitasatosporales</taxon>
        <taxon>Streptomycetaceae</taxon>
        <taxon>Streptomyces</taxon>
        <taxon>Streptomyces violaceusniger group</taxon>
    </lineage>
</organism>